<reference evidence="9 10" key="1">
    <citation type="submission" date="2024-04" db="EMBL/GenBank/DDBJ databases">
        <authorList>
            <consortium name="Genoscope - CEA"/>
            <person name="William W."/>
        </authorList>
    </citation>
    <scope>NUCLEOTIDE SEQUENCE [LARGE SCALE GENOMIC DNA]</scope>
</reference>
<keyword evidence="7" id="KW-0732">Signal</keyword>
<feature type="chain" id="PRO_5043785662" description="Lipase domain-containing protein" evidence="7">
    <location>
        <begin position="19"/>
        <end position="473"/>
    </location>
</feature>
<dbReference type="PANTHER" id="PTHR11610:SF173">
    <property type="entry name" value="LIPASE DOMAIN-CONTAINING PROTEIN-RELATED"/>
    <property type="match status" value="1"/>
</dbReference>
<dbReference type="Proteomes" id="UP001497497">
    <property type="component" value="Unassembled WGS sequence"/>
</dbReference>
<feature type="binding site" evidence="5">
    <location>
        <position position="208"/>
    </location>
    <ligand>
        <name>Ca(2+)</name>
        <dbReference type="ChEBI" id="CHEBI:29108"/>
    </ligand>
</feature>
<feature type="binding site" evidence="5">
    <location>
        <position position="211"/>
    </location>
    <ligand>
        <name>Ca(2+)</name>
        <dbReference type="ChEBI" id="CHEBI:29108"/>
    </ligand>
</feature>
<keyword evidence="3" id="KW-0964">Secreted</keyword>
<dbReference type="InterPro" id="IPR013818">
    <property type="entry name" value="Lipase"/>
</dbReference>
<feature type="active site" description="Charge relay system" evidence="4">
    <location>
        <position position="275"/>
    </location>
</feature>
<dbReference type="EMBL" id="CAXITT010000834">
    <property type="protein sequence ID" value="CAL1546617.1"/>
    <property type="molecule type" value="Genomic_DNA"/>
</dbReference>
<protein>
    <recommendedName>
        <fullName evidence="8">Lipase domain-containing protein</fullName>
    </recommendedName>
</protein>
<sequence>MYMSIALHLIIGVHGAMAATRCYDNLGCYDSGTLHALPQDPGHIRTQFQVSCTNSTNYATVNATDNPDTMKRLLEASCFQVYRFTKFVIHGFNDDPGSDWLHRVRDGLLAKGDYNVFILDWHHGDRFPYEQAVANSYLVARQLAMFLRHLELVHGLAPPLMHLIGHSLGAQIAGNTGKALAPTRVARITGLDPAEPHFDTVDDSARLDSTDALFVDVIHTDGATFTGTQGYGSLRPQGHADFYPNGGQKQPGCVSSDLSGFLPGLAWDKDIACSHARSYDLFIQSLSPSSCQLEAYRCTSWEEYDAGNCTSCPANGCLPMGIGAAPPSDATGQYFLSTGSRAPFCGQTYSVQVVLSRSEAHAYGRLFLALVDARGSSGSVDFSRSNNHYHSGQLERHLVTVTESLGELSQVMLLFNKGTGLSSLGTSDYLSVEKITVSALNNATRSTFCSTSPGLVKSGSSLNTFSLQTCSLV</sequence>
<evidence type="ECO:0000256" key="4">
    <source>
        <dbReference type="PIRSR" id="PIRSR000865-1"/>
    </source>
</evidence>
<dbReference type="InterPro" id="IPR036392">
    <property type="entry name" value="PLAT/LH2_dom_sf"/>
</dbReference>
<dbReference type="PRINTS" id="PR00821">
    <property type="entry name" value="TAGLIPASE"/>
</dbReference>
<evidence type="ECO:0000259" key="8">
    <source>
        <dbReference type="Pfam" id="PF00151"/>
    </source>
</evidence>
<proteinExistence type="inferred from homology"/>
<dbReference type="GO" id="GO:0005615">
    <property type="term" value="C:extracellular space"/>
    <property type="evidence" value="ECO:0007669"/>
    <property type="project" value="TreeGrafter"/>
</dbReference>
<evidence type="ECO:0000256" key="3">
    <source>
        <dbReference type="ARBA" id="ARBA00022525"/>
    </source>
</evidence>
<organism evidence="9 10">
    <name type="scientific">Lymnaea stagnalis</name>
    <name type="common">Great pond snail</name>
    <name type="synonym">Helix stagnalis</name>
    <dbReference type="NCBI Taxonomy" id="6523"/>
    <lineage>
        <taxon>Eukaryota</taxon>
        <taxon>Metazoa</taxon>
        <taxon>Spiralia</taxon>
        <taxon>Lophotrochozoa</taxon>
        <taxon>Mollusca</taxon>
        <taxon>Gastropoda</taxon>
        <taxon>Heterobranchia</taxon>
        <taxon>Euthyneura</taxon>
        <taxon>Panpulmonata</taxon>
        <taxon>Hygrophila</taxon>
        <taxon>Lymnaeoidea</taxon>
        <taxon>Lymnaeidae</taxon>
        <taxon>Lymnaea</taxon>
    </lineage>
</organism>
<dbReference type="Pfam" id="PF00151">
    <property type="entry name" value="Lipase"/>
    <property type="match status" value="1"/>
</dbReference>
<keyword evidence="10" id="KW-1185">Reference proteome</keyword>
<dbReference type="InterPro" id="IPR029058">
    <property type="entry name" value="AB_hydrolase_fold"/>
</dbReference>
<dbReference type="CDD" id="cd00707">
    <property type="entry name" value="Pancreat_lipase_like"/>
    <property type="match status" value="1"/>
</dbReference>
<name>A0AAV2IHV6_LYMST</name>
<dbReference type="InterPro" id="IPR033906">
    <property type="entry name" value="Lipase_N"/>
</dbReference>
<dbReference type="AlphaFoldDB" id="A0AAV2IHV6"/>
<comment type="similarity">
    <text evidence="2 6">Belongs to the AB hydrolase superfamily. Lipase family.</text>
</comment>
<evidence type="ECO:0000313" key="9">
    <source>
        <dbReference type="EMBL" id="CAL1546617.1"/>
    </source>
</evidence>
<dbReference type="InterPro" id="IPR000734">
    <property type="entry name" value="TAG_lipase"/>
</dbReference>
<keyword evidence="5" id="KW-0106">Calcium</keyword>
<dbReference type="SUPFAM" id="SSF53474">
    <property type="entry name" value="alpha/beta-Hydrolases"/>
    <property type="match status" value="1"/>
</dbReference>
<evidence type="ECO:0000256" key="1">
    <source>
        <dbReference type="ARBA" id="ARBA00004613"/>
    </source>
</evidence>
<accession>A0AAV2IHV6</accession>
<feature type="domain" description="Lipase" evidence="8">
    <location>
        <begin position="34"/>
        <end position="344"/>
    </location>
</feature>
<dbReference type="GO" id="GO:0016298">
    <property type="term" value="F:lipase activity"/>
    <property type="evidence" value="ECO:0007669"/>
    <property type="project" value="InterPro"/>
</dbReference>
<feature type="signal peptide" evidence="7">
    <location>
        <begin position="1"/>
        <end position="18"/>
    </location>
</feature>
<dbReference type="PIRSF" id="PIRSF000865">
    <property type="entry name" value="Lipoprotein_lipase_LIPH"/>
    <property type="match status" value="1"/>
</dbReference>
<evidence type="ECO:0000256" key="7">
    <source>
        <dbReference type="SAM" id="SignalP"/>
    </source>
</evidence>
<dbReference type="GO" id="GO:0052689">
    <property type="term" value="F:carboxylic ester hydrolase activity"/>
    <property type="evidence" value="ECO:0007669"/>
    <property type="project" value="InterPro"/>
</dbReference>
<gene>
    <name evidence="9" type="ORF">GSLYS_00019994001</name>
</gene>
<feature type="binding site" evidence="5">
    <location>
        <position position="206"/>
    </location>
    <ligand>
        <name>Ca(2+)</name>
        <dbReference type="ChEBI" id="CHEBI:29108"/>
    </ligand>
</feature>
<dbReference type="Gene3D" id="3.40.50.1820">
    <property type="entry name" value="alpha/beta hydrolase"/>
    <property type="match status" value="1"/>
</dbReference>
<dbReference type="PANTHER" id="PTHR11610">
    <property type="entry name" value="LIPASE"/>
    <property type="match status" value="1"/>
</dbReference>
<dbReference type="Gene3D" id="2.60.60.20">
    <property type="entry name" value="PLAT/LH2 domain"/>
    <property type="match status" value="1"/>
</dbReference>
<evidence type="ECO:0000256" key="6">
    <source>
        <dbReference type="RuleBase" id="RU004262"/>
    </source>
</evidence>
<dbReference type="GO" id="GO:0016042">
    <property type="term" value="P:lipid catabolic process"/>
    <property type="evidence" value="ECO:0007669"/>
    <property type="project" value="TreeGrafter"/>
</dbReference>
<keyword evidence="5" id="KW-0479">Metal-binding</keyword>
<dbReference type="GO" id="GO:0046872">
    <property type="term" value="F:metal ion binding"/>
    <property type="evidence" value="ECO:0007669"/>
    <property type="project" value="UniProtKB-KW"/>
</dbReference>
<evidence type="ECO:0000313" key="10">
    <source>
        <dbReference type="Proteomes" id="UP001497497"/>
    </source>
</evidence>
<feature type="active site" description="Nucleophile" evidence="4">
    <location>
        <position position="167"/>
    </location>
</feature>
<dbReference type="SUPFAM" id="SSF49723">
    <property type="entry name" value="Lipase/lipooxygenase domain (PLAT/LH2 domain)"/>
    <property type="match status" value="1"/>
</dbReference>
<evidence type="ECO:0000256" key="2">
    <source>
        <dbReference type="ARBA" id="ARBA00010701"/>
    </source>
</evidence>
<evidence type="ECO:0000256" key="5">
    <source>
        <dbReference type="PIRSR" id="PIRSR000865-2"/>
    </source>
</evidence>
<comment type="caution">
    <text evidence="9">The sequence shown here is derived from an EMBL/GenBank/DDBJ whole genome shotgun (WGS) entry which is preliminary data.</text>
</comment>
<feature type="active site" description="Charge relay system" evidence="4">
    <location>
        <position position="192"/>
    </location>
</feature>
<dbReference type="InterPro" id="IPR016272">
    <property type="entry name" value="Lipase_LIPH"/>
</dbReference>
<comment type="subcellular location">
    <subcellularLocation>
        <location evidence="1">Secreted</location>
    </subcellularLocation>
</comment>